<dbReference type="InterPro" id="IPR002197">
    <property type="entry name" value="HTH_Fis"/>
</dbReference>
<dbReference type="InterPro" id="IPR025943">
    <property type="entry name" value="Sigma_54_int_dom_ATP-bd_2"/>
</dbReference>
<name>A0ABY5LP99_9VIBR</name>
<dbReference type="Gene3D" id="1.10.8.60">
    <property type="match status" value="1"/>
</dbReference>
<proteinExistence type="predicted"/>
<dbReference type="InterPro" id="IPR009057">
    <property type="entry name" value="Homeodomain-like_sf"/>
</dbReference>
<dbReference type="Pfam" id="PF02954">
    <property type="entry name" value="HTH_8"/>
    <property type="match status" value="1"/>
</dbReference>
<protein>
    <submittedName>
        <fullName evidence="7">Sigma-54-dependent Fis family transcriptional regulator</fullName>
    </submittedName>
</protein>
<dbReference type="PROSITE" id="PS50045">
    <property type="entry name" value="SIGMA54_INTERACT_4"/>
    <property type="match status" value="1"/>
</dbReference>
<dbReference type="PANTHER" id="PTHR32071">
    <property type="entry name" value="TRANSCRIPTIONAL REGULATORY PROTEIN"/>
    <property type="match status" value="1"/>
</dbReference>
<keyword evidence="8" id="KW-1185">Reference proteome</keyword>
<evidence type="ECO:0000313" key="7">
    <source>
        <dbReference type="EMBL" id="UUM32907.1"/>
    </source>
</evidence>
<dbReference type="PROSITE" id="PS00676">
    <property type="entry name" value="SIGMA54_INTERACT_2"/>
    <property type="match status" value="1"/>
</dbReference>
<evidence type="ECO:0000256" key="1">
    <source>
        <dbReference type="ARBA" id="ARBA00022741"/>
    </source>
</evidence>
<dbReference type="EMBL" id="CP102097">
    <property type="protein sequence ID" value="UUM32907.1"/>
    <property type="molecule type" value="Genomic_DNA"/>
</dbReference>
<evidence type="ECO:0000259" key="6">
    <source>
        <dbReference type="PROSITE" id="PS50045"/>
    </source>
</evidence>
<gene>
    <name evidence="7" type="ORF">NP165_15225</name>
</gene>
<dbReference type="Gene3D" id="3.40.50.300">
    <property type="entry name" value="P-loop containing nucleotide triphosphate hydrolases"/>
    <property type="match status" value="1"/>
</dbReference>
<organism evidence="7 8">
    <name type="scientific">Vibrio japonicus</name>
    <dbReference type="NCBI Taxonomy" id="1824638"/>
    <lineage>
        <taxon>Bacteria</taxon>
        <taxon>Pseudomonadati</taxon>
        <taxon>Pseudomonadota</taxon>
        <taxon>Gammaproteobacteria</taxon>
        <taxon>Vibrionales</taxon>
        <taxon>Vibrionaceae</taxon>
        <taxon>Vibrio</taxon>
    </lineage>
</organism>
<dbReference type="SUPFAM" id="SSF46689">
    <property type="entry name" value="Homeodomain-like"/>
    <property type="match status" value="1"/>
</dbReference>
<dbReference type="InterPro" id="IPR025662">
    <property type="entry name" value="Sigma_54_int_dom_ATP-bd_1"/>
</dbReference>
<evidence type="ECO:0000313" key="8">
    <source>
        <dbReference type="Proteomes" id="UP001058602"/>
    </source>
</evidence>
<feature type="domain" description="Sigma-54 factor interaction" evidence="6">
    <location>
        <begin position="287"/>
        <end position="505"/>
    </location>
</feature>
<dbReference type="PRINTS" id="PR01590">
    <property type="entry name" value="HTHFIS"/>
</dbReference>
<dbReference type="CDD" id="cd00009">
    <property type="entry name" value="AAA"/>
    <property type="match status" value="1"/>
</dbReference>
<dbReference type="InterPro" id="IPR003593">
    <property type="entry name" value="AAA+_ATPase"/>
</dbReference>
<dbReference type="Proteomes" id="UP001058602">
    <property type="component" value="Chromosome 2"/>
</dbReference>
<keyword evidence="5" id="KW-0804">Transcription</keyword>
<dbReference type="InterPro" id="IPR002078">
    <property type="entry name" value="Sigma_54_int"/>
</dbReference>
<dbReference type="InterPro" id="IPR027417">
    <property type="entry name" value="P-loop_NTPase"/>
</dbReference>
<evidence type="ECO:0000256" key="3">
    <source>
        <dbReference type="ARBA" id="ARBA00023015"/>
    </source>
</evidence>
<keyword evidence="4" id="KW-0238">DNA-binding</keyword>
<keyword evidence="1" id="KW-0547">Nucleotide-binding</keyword>
<dbReference type="PANTHER" id="PTHR32071:SF77">
    <property type="entry name" value="TRANSCRIPTIONAL REGULATORY PROTEIN"/>
    <property type="match status" value="1"/>
</dbReference>
<dbReference type="Gene3D" id="1.10.10.60">
    <property type="entry name" value="Homeodomain-like"/>
    <property type="match status" value="1"/>
</dbReference>
<dbReference type="Pfam" id="PF25601">
    <property type="entry name" value="AAA_lid_14"/>
    <property type="match status" value="1"/>
</dbReference>
<sequence>MDLQTLHISDWLASSWDRSREAGLKEIKKPSDAMLTGAVMQQRRFDAQHVINAVEECALPLFNQVFARSDSRLILTDAEGVVVASWGQQRFRDKLTTISLSSGACWQERIKGTNAIGTALHDQRAVTIVGNQHYIKHHRFISCSASPLFNHKAELVGVLDVTSEQTEHDVMAQLLVQNMVQLVENRLLSQIPEGVLQIDLAMDKSVLTSGWQGIIIANESGQVVAHNQLASQLMSSPSLIGASVDELLEESKKGPSFVYEQRALKHKNPRSKLVSASSDLHFGDHQIETAWQQANRVLGKDISLLILGETGVGKGEFVKALHKNSNRRKETLVTVNCGALPKDLIESELFGHAAGAFTGASAKGYLGRIRQADKGILFLDEIGEMPLEAQCRLLSVLQDKVVVPVGSTESHQVDIQIIAATHQDLEKLVSQGHFRQDLYYRLNGLIVHLPPLRTRQDKQEIIHAIYHKYSGSQKKLSSSLLALLSNYYWPGNLRELDNLLKVSCLMGGDGEELQLEHIPTHLTKLLVDKKDNTEGGLETADLQSAVNNTLIDVYNAHNGNISKVSRILGVSRNTIYRKLKKLGMLK</sequence>
<dbReference type="InterPro" id="IPR058031">
    <property type="entry name" value="AAA_lid_NorR"/>
</dbReference>
<evidence type="ECO:0000256" key="5">
    <source>
        <dbReference type="ARBA" id="ARBA00023163"/>
    </source>
</evidence>
<dbReference type="Gene3D" id="3.30.450.40">
    <property type="match status" value="1"/>
</dbReference>
<dbReference type="InterPro" id="IPR029016">
    <property type="entry name" value="GAF-like_dom_sf"/>
</dbReference>
<reference evidence="7" key="1">
    <citation type="submission" date="2022-07" db="EMBL/GenBank/DDBJ databases">
        <title>Complete genome of Vibrio japonicus strain JCM 31412T and phylogenomic assessment of the Nereis clade of the genus Vibrio.</title>
        <authorList>
            <person name="Shlafstein M.D."/>
            <person name="Emsley S.A."/>
            <person name="Ushijima B."/>
            <person name="Videau P."/>
            <person name="Saw J.H."/>
        </authorList>
    </citation>
    <scope>NUCLEOTIDE SEQUENCE</scope>
    <source>
        <strain evidence="7">JCM 31412</strain>
    </source>
</reference>
<dbReference type="PROSITE" id="PS00688">
    <property type="entry name" value="SIGMA54_INTERACT_3"/>
    <property type="match status" value="1"/>
</dbReference>
<dbReference type="Pfam" id="PF01590">
    <property type="entry name" value="GAF"/>
    <property type="match status" value="1"/>
</dbReference>
<dbReference type="InterPro" id="IPR025944">
    <property type="entry name" value="Sigma_54_int_dom_CS"/>
</dbReference>
<evidence type="ECO:0000256" key="4">
    <source>
        <dbReference type="ARBA" id="ARBA00023125"/>
    </source>
</evidence>
<accession>A0ABY5LP99</accession>
<dbReference type="RefSeq" id="WP_257086608.1">
    <property type="nucleotide sequence ID" value="NZ_CP102097.1"/>
</dbReference>
<dbReference type="InterPro" id="IPR003018">
    <property type="entry name" value="GAF"/>
</dbReference>
<dbReference type="SUPFAM" id="SSF52540">
    <property type="entry name" value="P-loop containing nucleoside triphosphate hydrolases"/>
    <property type="match status" value="1"/>
</dbReference>
<evidence type="ECO:0000256" key="2">
    <source>
        <dbReference type="ARBA" id="ARBA00022840"/>
    </source>
</evidence>
<dbReference type="SMART" id="SM00382">
    <property type="entry name" value="AAA"/>
    <property type="match status" value="1"/>
</dbReference>
<keyword evidence="2" id="KW-0067">ATP-binding</keyword>
<keyword evidence="3" id="KW-0805">Transcription regulation</keyword>
<dbReference type="PROSITE" id="PS00675">
    <property type="entry name" value="SIGMA54_INTERACT_1"/>
    <property type="match status" value="1"/>
</dbReference>
<dbReference type="Pfam" id="PF00158">
    <property type="entry name" value="Sigma54_activat"/>
    <property type="match status" value="1"/>
</dbReference>